<organism evidence="1 2">
    <name type="scientific">Collybia nuda</name>
    <dbReference type="NCBI Taxonomy" id="64659"/>
    <lineage>
        <taxon>Eukaryota</taxon>
        <taxon>Fungi</taxon>
        <taxon>Dikarya</taxon>
        <taxon>Basidiomycota</taxon>
        <taxon>Agaricomycotina</taxon>
        <taxon>Agaricomycetes</taxon>
        <taxon>Agaricomycetidae</taxon>
        <taxon>Agaricales</taxon>
        <taxon>Tricholomatineae</taxon>
        <taxon>Clitocybaceae</taxon>
        <taxon>Collybia</taxon>
    </lineage>
</organism>
<protein>
    <submittedName>
        <fullName evidence="1">Uncharacterized protein</fullName>
    </submittedName>
</protein>
<comment type="caution">
    <text evidence="1">The sequence shown here is derived from an EMBL/GenBank/DDBJ whole genome shotgun (WGS) entry which is preliminary data.</text>
</comment>
<accession>A0A9P5Y6V2</accession>
<reference evidence="1" key="1">
    <citation type="submission" date="2020-11" db="EMBL/GenBank/DDBJ databases">
        <authorList>
            <consortium name="DOE Joint Genome Institute"/>
            <person name="Ahrendt S."/>
            <person name="Riley R."/>
            <person name="Andreopoulos W."/>
            <person name="Labutti K."/>
            <person name="Pangilinan J."/>
            <person name="Ruiz-Duenas F.J."/>
            <person name="Barrasa J.M."/>
            <person name="Sanchez-Garcia M."/>
            <person name="Camarero S."/>
            <person name="Miyauchi S."/>
            <person name="Serrano A."/>
            <person name="Linde D."/>
            <person name="Babiker R."/>
            <person name="Drula E."/>
            <person name="Ayuso-Fernandez I."/>
            <person name="Pacheco R."/>
            <person name="Padilla G."/>
            <person name="Ferreira P."/>
            <person name="Barriuso J."/>
            <person name="Kellner H."/>
            <person name="Castanera R."/>
            <person name="Alfaro M."/>
            <person name="Ramirez L."/>
            <person name="Pisabarro A.G."/>
            <person name="Kuo A."/>
            <person name="Tritt A."/>
            <person name="Lipzen A."/>
            <person name="He G."/>
            <person name="Yan M."/>
            <person name="Ng V."/>
            <person name="Cullen D."/>
            <person name="Martin F."/>
            <person name="Rosso M.-N."/>
            <person name="Henrissat B."/>
            <person name="Hibbett D."/>
            <person name="Martinez A.T."/>
            <person name="Grigoriev I.V."/>
        </authorList>
    </citation>
    <scope>NUCLEOTIDE SEQUENCE</scope>
    <source>
        <strain evidence="1">CBS 247.69</strain>
    </source>
</reference>
<dbReference type="Proteomes" id="UP000807353">
    <property type="component" value="Unassembled WGS sequence"/>
</dbReference>
<gene>
    <name evidence="1" type="ORF">BDZ94DRAFT_1236217</name>
</gene>
<dbReference type="EMBL" id="MU150263">
    <property type="protein sequence ID" value="KAF9463363.1"/>
    <property type="molecule type" value="Genomic_DNA"/>
</dbReference>
<proteinExistence type="predicted"/>
<name>A0A9P5Y6V2_9AGAR</name>
<dbReference type="OrthoDB" id="2160638at2759"/>
<evidence type="ECO:0000313" key="1">
    <source>
        <dbReference type="EMBL" id="KAF9463363.1"/>
    </source>
</evidence>
<evidence type="ECO:0000313" key="2">
    <source>
        <dbReference type="Proteomes" id="UP000807353"/>
    </source>
</evidence>
<sequence>MNPASDPRLLHLLLHSSFSTDLGYLLLWGFGGKRLKTTPNSSHHKPSKPIKLATSSIIGSANAVVGDTKTFQSVLGFGGSLSKLRIQADSATLTFNNLKVSTTDPRYHQLKNPTNYWKNFNYLFSPTDAAGAAGLNYLRVPFGRVEIFR</sequence>
<keyword evidence="2" id="KW-1185">Reference proteome</keyword>
<dbReference type="AlphaFoldDB" id="A0A9P5Y6V2"/>